<reference evidence="2 3" key="1">
    <citation type="submission" date="2020-04" db="EMBL/GenBank/DDBJ databases">
        <title>Staphylococcus species from domestic dog.</title>
        <authorList>
            <person name="Paterson G.K."/>
        </authorList>
    </citation>
    <scope>NUCLEOTIDE SEQUENCE [LARGE SCALE GENOMIC DNA]</scope>
    <source>
        <strain evidence="2 3">H16/1A</strain>
    </source>
</reference>
<protein>
    <submittedName>
        <fullName evidence="2">Uncharacterized protein</fullName>
    </submittedName>
</protein>
<keyword evidence="3" id="KW-1185">Reference proteome</keyword>
<dbReference type="EMBL" id="JABANU010000003">
    <property type="protein sequence ID" value="MBI5974369.1"/>
    <property type="molecule type" value="Genomic_DNA"/>
</dbReference>
<feature type="transmembrane region" description="Helical" evidence="1">
    <location>
        <begin position="12"/>
        <end position="30"/>
    </location>
</feature>
<keyword evidence="1" id="KW-0472">Membrane</keyword>
<dbReference type="Proteomes" id="UP000751852">
    <property type="component" value="Unassembled WGS sequence"/>
</dbReference>
<feature type="transmembrane region" description="Helical" evidence="1">
    <location>
        <begin position="98"/>
        <end position="120"/>
    </location>
</feature>
<organism evidence="2 3">
    <name type="scientific">Staphylococcus canis</name>
    <dbReference type="NCBI Taxonomy" id="2724942"/>
    <lineage>
        <taxon>Bacteria</taxon>
        <taxon>Bacillati</taxon>
        <taxon>Bacillota</taxon>
        <taxon>Bacilli</taxon>
        <taxon>Bacillales</taxon>
        <taxon>Staphylococcaceae</taxon>
        <taxon>Staphylococcus</taxon>
    </lineage>
</organism>
<accession>A0ABS0T6J7</accession>
<feature type="transmembrane region" description="Helical" evidence="1">
    <location>
        <begin position="69"/>
        <end position="92"/>
    </location>
</feature>
<comment type="caution">
    <text evidence="2">The sequence shown here is derived from an EMBL/GenBank/DDBJ whole genome shotgun (WGS) entry which is preliminary data.</text>
</comment>
<name>A0ABS0T6J7_9STAP</name>
<gene>
    <name evidence="2" type="ORF">HHH54_02000</name>
</gene>
<keyword evidence="1" id="KW-1133">Transmembrane helix</keyword>
<evidence type="ECO:0000313" key="3">
    <source>
        <dbReference type="Proteomes" id="UP000751852"/>
    </source>
</evidence>
<sequence>MKRLPLGFIIKLIILSLMINFTIDQLLPSVTRTSSWLIEGLLTIVLLIVLTLLFFNVKTGRAKMIPRQPLVYIFKLLVLATLVYYSVISLVHLHMSSILGSIIIGALTGFITMLLANFFFSRPPIKRK</sequence>
<dbReference type="RefSeq" id="WP_198617156.1">
    <property type="nucleotide sequence ID" value="NZ_JABANU010000003.1"/>
</dbReference>
<feature type="transmembrane region" description="Helical" evidence="1">
    <location>
        <begin position="36"/>
        <end position="57"/>
    </location>
</feature>
<keyword evidence="1" id="KW-0812">Transmembrane</keyword>
<evidence type="ECO:0000256" key="1">
    <source>
        <dbReference type="SAM" id="Phobius"/>
    </source>
</evidence>
<evidence type="ECO:0000313" key="2">
    <source>
        <dbReference type="EMBL" id="MBI5974369.1"/>
    </source>
</evidence>
<proteinExistence type="predicted"/>